<evidence type="ECO:0000313" key="4">
    <source>
        <dbReference type="Proteomes" id="UP000182800"/>
    </source>
</evidence>
<dbReference type="InterPro" id="IPR011761">
    <property type="entry name" value="ATP-grasp"/>
</dbReference>
<evidence type="ECO:0000259" key="2">
    <source>
        <dbReference type="PROSITE" id="PS50975"/>
    </source>
</evidence>
<keyword evidence="1" id="KW-0067">ATP-binding</keyword>
<dbReference type="EMBL" id="FMBM01000002">
    <property type="protein sequence ID" value="SCC80194.1"/>
    <property type="molecule type" value="Genomic_DNA"/>
</dbReference>
<dbReference type="SUPFAM" id="SSF56059">
    <property type="entry name" value="Glutathione synthetase ATP-binding domain-like"/>
    <property type="match status" value="1"/>
</dbReference>
<proteinExistence type="predicted"/>
<comment type="caution">
    <text evidence="3">The sequence shown here is derived from an EMBL/GenBank/DDBJ whole genome shotgun (WGS) entry which is preliminary data.</text>
</comment>
<dbReference type="PROSITE" id="PS50975">
    <property type="entry name" value="ATP_GRASP"/>
    <property type="match status" value="1"/>
</dbReference>
<sequence>MTATMGSRDFQRQSPDSERVLVIGDDTRATLAVVRSLGRAGKEVHLAPFNWHSPTTHSRYVTRVHQLPRNTRMQSWAKAAAEILARWRFDLIIPCCDRGIILIESAPETFAGQTIARPEPTDAAAQLFDKAQTRALAEELGIRVAPGCMLDDGATAETLADRLGLPLYLKPRRSYEPGSLGERGSVMRAHTPEALAEALSRIAAPSGWLAEAAIPGTGVGYSVLAHQGAVTQAFQHCRLREAAAGGSSLRMSEAPDPELGATVAAMVERLHFSGVCMFEFRRRPDGGHVLLEANARFWGSLPLPVALGVDFPLFQYDQIVHGITHPQVAYPAGTCARNLLHDARNIGREAISGHGLLDAARDLSALAAHPLLAAWGRERSDTLVQDDLMPGVLEITGAGRMAINRWRANRSGAAERRNAGQTGS</sequence>
<dbReference type="Gene3D" id="3.30.1490.20">
    <property type="entry name" value="ATP-grasp fold, A domain"/>
    <property type="match status" value="1"/>
</dbReference>
<evidence type="ECO:0000256" key="1">
    <source>
        <dbReference type="PROSITE-ProRule" id="PRU00409"/>
    </source>
</evidence>
<feature type="domain" description="ATP-grasp" evidence="2">
    <location>
        <begin position="134"/>
        <end position="320"/>
    </location>
</feature>
<keyword evidence="4" id="KW-1185">Reference proteome</keyword>
<protein>
    <recommendedName>
        <fullName evidence="2">ATP-grasp domain-containing protein</fullName>
    </recommendedName>
</protein>
<keyword evidence="1" id="KW-0547">Nucleotide-binding</keyword>
<accession>A0ABY0K7F4</accession>
<dbReference type="Gene3D" id="3.30.470.20">
    <property type="entry name" value="ATP-grasp fold, B domain"/>
    <property type="match status" value="1"/>
</dbReference>
<dbReference type="InterPro" id="IPR013815">
    <property type="entry name" value="ATP_grasp_subdomain_1"/>
</dbReference>
<reference evidence="3 4" key="1">
    <citation type="submission" date="2016-08" db="EMBL/GenBank/DDBJ databases">
        <authorList>
            <person name="Varghese N."/>
            <person name="Submissions Spin"/>
        </authorList>
    </citation>
    <scope>NUCLEOTIDE SEQUENCE [LARGE SCALE GENOMIC DNA]</scope>
    <source>
        <strain evidence="3 4">HL-109</strain>
    </source>
</reference>
<dbReference type="RefSeq" id="WP_165603976.1">
    <property type="nucleotide sequence ID" value="NZ_FMBM01000002.1"/>
</dbReference>
<gene>
    <name evidence="3" type="ORF">GA0071312_1340</name>
</gene>
<evidence type="ECO:0000313" key="3">
    <source>
        <dbReference type="EMBL" id="SCC80194.1"/>
    </source>
</evidence>
<dbReference type="Proteomes" id="UP000182800">
    <property type="component" value="Unassembled WGS sequence"/>
</dbReference>
<name>A0ABY0K7F4_9HYPH</name>
<organism evidence="3 4">
    <name type="scientific">Saliniramus fredricksonii</name>
    <dbReference type="NCBI Taxonomy" id="1653334"/>
    <lineage>
        <taxon>Bacteria</taxon>
        <taxon>Pseudomonadati</taxon>
        <taxon>Pseudomonadota</taxon>
        <taxon>Alphaproteobacteria</taxon>
        <taxon>Hyphomicrobiales</taxon>
        <taxon>Salinarimonadaceae</taxon>
        <taxon>Saliniramus</taxon>
    </lineage>
</organism>